<feature type="compositionally biased region" description="Polar residues" evidence="2">
    <location>
        <begin position="74"/>
        <end position="95"/>
    </location>
</feature>
<feature type="region of interest" description="Disordered" evidence="2">
    <location>
        <begin position="74"/>
        <end position="109"/>
    </location>
</feature>
<feature type="domain" description="Bromo" evidence="3">
    <location>
        <begin position="656"/>
        <end position="698"/>
    </location>
</feature>
<dbReference type="PRINTS" id="PR01217">
    <property type="entry name" value="PRICHEXTENSN"/>
</dbReference>
<keyword evidence="5" id="KW-1185">Reference proteome</keyword>
<dbReference type="InterPro" id="IPR001487">
    <property type="entry name" value="Bromodomain"/>
</dbReference>
<evidence type="ECO:0000256" key="1">
    <source>
        <dbReference type="ARBA" id="ARBA00023117"/>
    </source>
</evidence>
<feature type="compositionally biased region" description="Acidic residues" evidence="2">
    <location>
        <begin position="905"/>
        <end position="916"/>
    </location>
</feature>
<dbReference type="EMBL" id="JAACFV010000109">
    <property type="protein sequence ID" value="KAF7505459.1"/>
    <property type="molecule type" value="Genomic_DNA"/>
</dbReference>
<evidence type="ECO:0000313" key="5">
    <source>
        <dbReference type="Proteomes" id="UP000606974"/>
    </source>
</evidence>
<dbReference type="PANTHER" id="PTHR15398">
    <property type="entry name" value="BROMODOMAIN-CONTAINING PROTEIN 8"/>
    <property type="match status" value="1"/>
</dbReference>
<dbReference type="OrthoDB" id="21449at2759"/>
<comment type="caution">
    <text evidence="4">The sequence shown here is derived from an EMBL/GenBank/DDBJ whole genome shotgun (WGS) entry which is preliminary data.</text>
</comment>
<dbReference type="GO" id="GO:0006325">
    <property type="term" value="P:chromatin organization"/>
    <property type="evidence" value="ECO:0007669"/>
    <property type="project" value="UniProtKB-ARBA"/>
</dbReference>
<dbReference type="Gene3D" id="1.20.920.10">
    <property type="entry name" value="Bromodomain-like"/>
    <property type="match status" value="1"/>
</dbReference>
<name>A0A8H7ADF2_9EURO</name>
<evidence type="ECO:0000259" key="3">
    <source>
        <dbReference type="Pfam" id="PF00439"/>
    </source>
</evidence>
<dbReference type="PANTHER" id="PTHR15398:SF4">
    <property type="entry name" value="BROMODOMAIN-CONTAINING PROTEIN 8 ISOFORM X1"/>
    <property type="match status" value="1"/>
</dbReference>
<feature type="compositionally biased region" description="Pro residues" evidence="2">
    <location>
        <begin position="336"/>
        <end position="349"/>
    </location>
</feature>
<feature type="compositionally biased region" description="Pro residues" evidence="2">
    <location>
        <begin position="225"/>
        <end position="243"/>
    </location>
</feature>
<feature type="region of interest" description="Disordered" evidence="2">
    <location>
        <begin position="903"/>
        <end position="939"/>
    </location>
</feature>
<dbReference type="AlphaFoldDB" id="A0A8H7ADF2"/>
<feature type="compositionally biased region" description="Low complexity" evidence="2">
    <location>
        <begin position="526"/>
        <end position="548"/>
    </location>
</feature>
<feature type="compositionally biased region" description="Basic residues" evidence="2">
    <location>
        <begin position="510"/>
        <end position="523"/>
    </location>
</feature>
<feature type="compositionally biased region" description="Polar residues" evidence="2">
    <location>
        <begin position="358"/>
        <end position="371"/>
    </location>
</feature>
<feature type="compositionally biased region" description="Low complexity" evidence="2">
    <location>
        <begin position="291"/>
        <end position="310"/>
    </location>
</feature>
<dbReference type="InterPro" id="IPR036427">
    <property type="entry name" value="Bromodomain-like_sf"/>
</dbReference>
<feature type="compositionally biased region" description="Basic and acidic residues" evidence="2">
    <location>
        <begin position="484"/>
        <end position="501"/>
    </location>
</feature>
<accession>A0A8H7ADF2</accession>
<protein>
    <recommendedName>
        <fullName evidence="3">Bromo domain-containing protein</fullName>
    </recommendedName>
</protein>
<keyword evidence="1" id="KW-0103">Bromodomain</keyword>
<feature type="region of interest" description="Disordered" evidence="2">
    <location>
        <begin position="188"/>
        <end position="639"/>
    </location>
</feature>
<gene>
    <name evidence="4" type="ORF">GJ744_000786</name>
</gene>
<dbReference type="Pfam" id="PF00439">
    <property type="entry name" value="Bromodomain"/>
    <property type="match status" value="1"/>
</dbReference>
<sequence length="939" mass="100845">MPSISTQYTPFESLLFLQSIARNGADFSIFPTISLSLSTNRLVQSDEKYDAQRLAPEALKSLYDELTNVEEDVTSTAVDGSDSGGESISRNNSLSAPLEDSGRDNGTATRASQIADRFYSRYKERIIQELTDEEKKYQTLVVEIKSLEDENSDARKPEEAVFQNGLSTADQLPSSNADESVLPTKDALITTARPAPDGTSTTGARPKEEQPQLAESRLQHQPPGQMLPPQTPGLEPSFPPSPSPTAAIQRPTAPVSQASPVPPHAIPVPGQQQLPNFPQRYSPMQPPLPLPSTTSPRSSNALPPISSIVSQPPPQKTSPAPRKSSGTGASRASPLLPSPSPPYQQPPPYNYSYPAWPQYNSPTSQYANPQFYSPHPMTRNLPPAQSPTYNQYPSYHHPALPNQYIPGPYPHPPVHGQTPPYAQFPWPGQPPAVVTTPSVKRSLDRPGVRAPRTSTPWTPGGTRQGSPERPVRERDVSPLSDRAPSPDEPIKESKEAERNTTPKESPPKAVSKRVPARNLHGRRAGSTQSSALASRSRSQSAASIASESHPGRAVGTQPASRKIKHEAPSTPAPLTSDSEQRSSGRRRGRSDVLQAAASELARTSSKRKREMGTDASPSPALPTARPFGSRIRPRPEPVDPSLVAITRNFARKAAPILNDVNAHKLAGIFAKPLTERDAPGYKDLIYRPQDLKSIRAAVGRGSRAANATIDALENAKAAEAGHESPAATTSKASTTAPSGSILVGKTEDLAPPKGIVNSAQLEMEFMRVFANAVMFNPLPPSERGVPPELKKQKDSTNHRLRSRKSRSKEADDAGGGGGNGEDAAAAAAAAAAEVVEKKGYAVEEEGGIIHDTREMFASVEKAVLQWRSVEQGYIDDVPRSNAGLGLAAGLGLRVGSVSASVSDVLAEESGLEEGEGERERERDRDVASGNMRKRRRLAE</sequence>
<evidence type="ECO:0000256" key="2">
    <source>
        <dbReference type="SAM" id="MobiDB-lite"/>
    </source>
</evidence>
<feature type="compositionally biased region" description="Basic and acidic residues" evidence="2">
    <location>
        <begin position="917"/>
        <end position="926"/>
    </location>
</feature>
<reference evidence="4" key="1">
    <citation type="submission" date="2020-02" db="EMBL/GenBank/DDBJ databases">
        <authorList>
            <person name="Palmer J.M."/>
        </authorList>
    </citation>
    <scope>NUCLEOTIDE SEQUENCE</scope>
    <source>
        <strain evidence="4">EPUS1.4</strain>
        <tissue evidence="4">Thallus</tissue>
    </source>
</reference>
<dbReference type="SUPFAM" id="SSF47370">
    <property type="entry name" value="Bromodomain"/>
    <property type="match status" value="1"/>
</dbReference>
<feature type="region of interest" description="Disordered" evidence="2">
    <location>
        <begin position="716"/>
        <end position="749"/>
    </location>
</feature>
<feature type="region of interest" description="Disordered" evidence="2">
    <location>
        <begin position="778"/>
        <end position="822"/>
    </location>
</feature>
<dbReference type="GO" id="GO:0035267">
    <property type="term" value="C:NuA4 histone acetyltransferase complex"/>
    <property type="evidence" value="ECO:0007669"/>
    <property type="project" value="TreeGrafter"/>
</dbReference>
<feature type="compositionally biased region" description="Basic and acidic residues" evidence="2">
    <location>
        <begin position="788"/>
        <end position="797"/>
    </location>
</feature>
<proteinExistence type="predicted"/>
<organism evidence="4 5">
    <name type="scientific">Endocarpon pusillum</name>
    <dbReference type="NCBI Taxonomy" id="364733"/>
    <lineage>
        <taxon>Eukaryota</taxon>
        <taxon>Fungi</taxon>
        <taxon>Dikarya</taxon>
        <taxon>Ascomycota</taxon>
        <taxon>Pezizomycotina</taxon>
        <taxon>Eurotiomycetes</taxon>
        <taxon>Chaetothyriomycetidae</taxon>
        <taxon>Verrucariales</taxon>
        <taxon>Verrucariaceae</taxon>
        <taxon>Endocarpon</taxon>
    </lineage>
</organism>
<feature type="compositionally biased region" description="Low complexity" evidence="2">
    <location>
        <begin position="724"/>
        <end position="738"/>
    </location>
</feature>
<dbReference type="Proteomes" id="UP000606974">
    <property type="component" value="Unassembled WGS sequence"/>
</dbReference>
<evidence type="ECO:0000313" key="4">
    <source>
        <dbReference type="EMBL" id="KAF7505459.1"/>
    </source>
</evidence>